<gene>
    <name evidence="1" type="ORF">NCTC11661_02266</name>
</gene>
<accession>A0A380ZWL1</accession>
<dbReference type="EMBL" id="UFTJ01000005">
    <property type="protein sequence ID" value="SUV53119.1"/>
    <property type="molecule type" value="Genomic_DNA"/>
</dbReference>
<protein>
    <submittedName>
        <fullName evidence="1">Uncharacterized protein</fullName>
    </submittedName>
</protein>
<evidence type="ECO:0000313" key="2">
    <source>
        <dbReference type="Proteomes" id="UP000255515"/>
    </source>
</evidence>
<dbReference type="AlphaFoldDB" id="A0A380ZWL1"/>
<proteinExistence type="predicted"/>
<reference evidence="1 2" key="1">
    <citation type="submission" date="2018-06" db="EMBL/GenBank/DDBJ databases">
        <authorList>
            <consortium name="Pathogen Informatics"/>
            <person name="Doyle S."/>
        </authorList>
    </citation>
    <scope>NUCLEOTIDE SEQUENCE [LARGE SCALE GENOMIC DNA]</scope>
    <source>
        <strain evidence="1 2">NCTC11661</strain>
    </source>
</reference>
<evidence type="ECO:0000313" key="1">
    <source>
        <dbReference type="EMBL" id="SUV53119.1"/>
    </source>
</evidence>
<sequence length="174" mass="21073">MSRIYDLSISKLALLLTPTFLRKERFTAWIRCLVSPLNFVHEKFLKHRAEDIYKLEHTAQVISLEKILNDRFDISQRRIQVGDIERKEPFYIYSEREIKPKYIHSEQENKGKVYLYSEAVSKANKYDFIVWLPFEIWMREGTEVAFWKFRFYEMEALIDFYKLAGKRYVIAIKP</sequence>
<organism evidence="1 2">
    <name type="scientific">Bergeyella zoohelcum</name>
    <dbReference type="NCBI Taxonomy" id="1015"/>
    <lineage>
        <taxon>Bacteria</taxon>
        <taxon>Pseudomonadati</taxon>
        <taxon>Bacteroidota</taxon>
        <taxon>Flavobacteriia</taxon>
        <taxon>Flavobacteriales</taxon>
        <taxon>Weeksellaceae</taxon>
        <taxon>Bergeyella</taxon>
    </lineage>
</organism>
<name>A0A380ZWL1_9FLAO</name>
<dbReference type="RefSeq" id="WP_002688573.1">
    <property type="nucleotide sequence ID" value="NZ_UFTJ01000005.1"/>
</dbReference>
<dbReference type="Proteomes" id="UP000255515">
    <property type="component" value="Unassembled WGS sequence"/>
</dbReference>